<evidence type="ECO:0000313" key="3">
    <source>
        <dbReference type="Proteomes" id="UP001273350"/>
    </source>
</evidence>
<evidence type="ECO:0000313" key="2">
    <source>
        <dbReference type="EMBL" id="MDX6187951.1"/>
    </source>
</evidence>
<protein>
    <submittedName>
        <fullName evidence="2">VOC family protein</fullName>
    </submittedName>
</protein>
<dbReference type="InterPro" id="IPR029068">
    <property type="entry name" value="Glyas_Bleomycin-R_OHBP_Dase"/>
</dbReference>
<keyword evidence="3" id="KW-1185">Reference proteome</keyword>
<dbReference type="Proteomes" id="UP001273350">
    <property type="component" value="Unassembled WGS sequence"/>
</dbReference>
<evidence type="ECO:0000259" key="1">
    <source>
        <dbReference type="Pfam" id="PF06983"/>
    </source>
</evidence>
<sequence>MKTLVAYFTIKGRTEEALEFYEESFNGKTTFVQRFSETPYQVSDSYKNKIAHAEFKAENIHFYISDGFEKEDVNYGNGIGITINFDNPVEHKSVFEKLKVDGNITSDFFETTIETNLVCVLDKFGIHWYLNYIKV</sequence>
<comment type="caution">
    <text evidence="2">The sequence shown here is derived from an EMBL/GenBank/DDBJ whole genome shotgun (WGS) entry which is preliminary data.</text>
</comment>
<gene>
    <name evidence="2" type="ORF">SGQ83_01195</name>
</gene>
<reference evidence="2 3" key="1">
    <citation type="submission" date="2023-11" db="EMBL/GenBank/DDBJ databases">
        <title>Unpublished Manusciprt.</title>
        <authorList>
            <person name="Saticioglu I.B."/>
            <person name="Ay H."/>
            <person name="Ajmi N."/>
            <person name="Altun S."/>
            <person name="Duman M."/>
        </authorList>
    </citation>
    <scope>NUCLEOTIDE SEQUENCE [LARGE SCALE GENOMIC DNA]</scope>
    <source>
        <strain evidence="2 3">Fl-318</strain>
    </source>
</reference>
<dbReference type="PANTHER" id="PTHR33990:SF1">
    <property type="entry name" value="PROTEIN YJDN"/>
    <property type="match status" value="1"/>
</dbReference>
<dbReference type="EMBL" id="JAWXVI010000001">
    <property type="protein sequence ID" value="MDX6187951.1"/>
    <property type="molecule type" value="Genomic_DNA"/>
</dbReference>
<accession>A0ABU4RBP9</accession>
<dbReference type="PANTHER" id="PTHR33990">
    <property type="entry name" value="PROTEIN YJDN-RELATED"/>
    <property type="match status" value="1"/>
</dbReference>
<dbReference type="Gene3D" id="3.10.180.10">
    <property type="entry name" value="2,3-Dihydroxybiphenyl 1,2-Dioxygenase, domain 1"/>
    <property type="match status" value="1"/>
</dbReference>
<organism evidence="2 3">
    <name type="scientific">Flavobacterium cupriresistens</name>
    <dbReference type="NCBI Taxonomy" id="2893885"/>
    <lineage>
        <taxon>Bacteria</taxon>
        <taxon>Pseudomonadati</taxon>
        <taxon>Bacteroidota</taxon>
        <taxon>Flavobacteriia</taxon>
        <taxon>Flavobacteriales</taxon>
        <taxon>Flavobacteriaceae</taxon>
        <taxon>Flavobacterium</taxon>
    </lineage>
</organism>
<name>A0ABU4RBP9_9FLAO</name>
<dbReference type="SUPFAM" id="SSF54593">
    <property type="entry name" value="Glyoxalase/Bleomycin resistance protein/Dihydroxybiphenyl dioxygenase"/>
    <property type="match status" value="1"/>
</dbReference>
<dbReference type="RefSeq" id="WP_230002636.1">
    <property type="nucleotide sequence ID" value="NZ_CP087134.1"/>
</dbReference>
<feature type="domain" description="PhnB-like" evidence="1">
    <location>
        <begin position="10"/>
        <end position="129"/>
    </location>
</feature>
<dbReference type="InterPro" id="IPR028973">
    <property type="entry name" value="PhnB-like"/>
</dbReference>
<dbReference type="Pfam" id="PF06983">
    <property type="entry name" value="3-dmu-9_3-mt"/>
    <property type="match status" value="1"/>
</dbReference>
<proteinExistence type="predicted"/>